<dbReference type="EMBL" id="KE524979">
    <property type="protein sequence ID" value="KFB39408.1"/>
    <property type="molecule type" value="Genomic_DNA"/>
</dbReference>
<dbReference type="VEuPathDB" id="VectorBase:ASIS017597"/>
<evidence type="ECO:0000256" key="5">
    <source>
        <dbReference type="ARBA" id="ARBA00022826"/>
    </source>
</evidence>
<dbReference type="AlphaFoldDB" id="A0A084VN64"/>
<dbReference type="VEuPathDB" id="VectorBase:ASIS014973"/>
<evidence type="ECO:0000256" key="13">
    <source>
        <dbReference type="SAM" id="MobiDB-lite"/>
    </source>
</evidence>
<dbReference type="GO" id="GO:0051260">
    <property type="term" value="P:protein homooligomerization"/>
    <property type="evidence" value="ECO:0007669"/>
    <property type="project" value="InterPro"/>
</dbReference>
<keyword evidence="5" id="KW-0631">Potassium channel</keyword>
<dbReference type="OMA" id="RIGANPT"/>
<evidence type="ECO:0000256" key="6">
    <source>
        <dbReference type="ARBA" id="ARBA00022882"/>
    </source>
</evidence>
<evidence type="ECO:0000256" key="2">
    <source>
        <dbReference type="ARBA" id="ARBA00022448"/>
    </source>
</evidence>
<name>A0A084VN64_ANOSI</name>
<dbReference type="GO" id="GO:0005251">
    <property type="term" value="F:delayed rectifier potassium channel activity"/>
    <property type="evidence" value="ECO:0007669"/>
    <property type="project" value="TreeGrafter"/>
</dbReference>
<keyword evidence="18" id="KW-1185">Reference proteome</keyword>
<keyword evidence="6" id="KW-0851">Voltage-gated channel</keyword>
<keyword evidence="10 14" id="KW-0472">Membrane</keyword>
<dbReference type="PRINTS" id="PR01491">
    <property type="entry name" value="KVCHANNEL"/>
</dbReference>
<dbReference type="GO" id="GO:0030431">
    <property type="term" value="P:sleep"/>
    <property type="evidence" value="ECO:0007669"/>
    <property type="project" value="UniProtKB-ARBA"/>
</dbReference>
<comment type="similarity">
    <text evidence="12">Belongs to the potassium channel family. C (Shaw) (TC 1.A.1.2) subfamily. Shaw sub-subfamily.</text>
</comment>
<dbReference type="SUPFAM" id="SSF81324">
    <property type="entry name" value="Voltage-gated potassium channels"/>
    <property type="match status" value="1"/>
</dbReference>
<dbReference type="Pfam" id="PF00520">
    <property type="entry name" value="Ion_trans"/>
    <property type="match status" value="1"/>
</dbReference>
<dbReference type="SUPFAM" id="SSF54695">
    <property type="entry name" value="POZ domain"/>
    <property type="match status" value="1"/>
</dbReference>
<dbReference type="PANTHER" id="PTHR11537">
    <property type="entry name" value="VOLTAGE-GATED POTASSIUM CHANNEL"/>
    <property type="match status" value="1"/>
</dbReference>
<dbReference type="InterPro" id="IPR011333">
    <property type="entry name" value="SKP1/BTB/POZ_sf"/>
</dbReference>
<evidence type="ECO:0000256" key="12">
    <source>
        <dbReference type="ARBA" id="ARBA00061303"/>
    </source>
</evidence>
<dbReference type="GO" id="GO:0043679">
    <property type="term" value="C:axon terminus"/>
    <property type="evidence" value="ECO:0007669"/>
    <property type="project" value="TreeGrafter"/>
</dbReference>
<feature type="compositionally biased region" description="Polar residues" evidence="13">
    <location>
        <begin position="602"/>
        <end position="620"/>
    </location>
</feature>
<feature type="compositionally biased region" description="Pro residues" evidence="13">
    <location>
        <begin position="233"/>
        <end position="243"/>
    </location>
</feature>
<organism evidence="16">
    <name type="scientific">Anopheles sinensis</name>
    <name type="common">Mosquito</name>
    <dbReference type="NCBI Taxonomy" id="74873"/>
    <lineage>
        <taxon>Eukaryota</taxon>
        <taxon>Metazoa</taxon>
        <taxon>Ecdysozoa</taxon>
        <taxon>Arthropoda</taxon>
        <taxon>Hexapoda</taxon>
        <taxon>Insecta</taxon>
        <taxon>Pterygota</taxon>
        <taxon>Neoptera</taxon>
        <taxon>Endopterygota</taxon>
        <taxon>Diptera</taxon>
        <taxon>Nematocera</taxon>
        <taxon>Culicoidea</taxon>
        <taxon>Culicidae</taxon>
        <taxon>Anophelinae</taxon>
        <taxon>Anopheles</taxon>
    </lineage>
</organism>
<proteinExistence type="inferred from homology"/>
<evidence type="ECO:0000256" key="14">
    <source>
        <dbReference type="SAM" id="Phobius"/>
    </source>
</evidence>
<evidence type="ECO:0000256" key="8">
    <source>
        <dbReference type="ARBA" id="ARBA00022989"/>
    </source>
</evidence>
<dbReference type="GO" id="GO:0001508">
    <property type="term" value="P:action potential"/>
    <property type="evidence" value="ECO:0007669"/>
    <property type="project" value="TreeGrafter"/>
</dbReference>
<evidence type="ECO:0000256" key="11">
    <source>
        <dbReference type="ARBA" id="ARBA00023303"/>
    </source>
</evidence>
<protein>
    <submittedName>
        <fullName evidence="16">AGAP008202-PA-like protein</fullName>
    </submittedName>
</protein>
<dbReference type="GO" id="GO:0045211">
    <property type="term" value="C:postsynaptic membrane"/>
    <property type="evidence" value="ECO:0007669"/>
    <property type="project" value="TreeGrafter"/>
</dbReference>
<feature type="domain" description="BTB" evidence="15">
    <location>
        <begin position="5"/>
        <end position="105"/>
    </location>
</feature>
<keyword evidence="9" id="KW-0406">Ion transport</keyword>
<keyword evidence="11" id="KW-0407">Ion channel</keyword>
<dbReference type="VEuPathDB" id="VectorBase:ASIC006833"/>
<dbReference type="InterPro" id="IPR000210">
    <property type="entry name" value="BTB/POZ_dom"/>
</dbReference>
<reference evidence="17" key="2">
    <citation type="submission" date="2020-05" db="UniProtKB">
        <authorList>
            <consortium name="EnsemblMetazoa"/>
        </authorList>
    </citation>
    <scope>IDENTIFICATION</scope>
</reference>
<dbReference type="FunFam" id="3.30.710.10:FF:000020">
    <property type="entry name" value="Potassium voltage-gated channel protein Shaw"/>
    <property type="match status" value="1"/>
</dbReference>
<dbReference type="Pfam" id="PF02214">
    <property type="entry name" value="BTB_2"/>
    <property type="match status" value="1"/>
</dbReference>
<dbReference type="InterPro" id="IPR028325">
    <property type="entry name" value="VG_K_chnl"/>
</dbReference>
<feature type="transmembrane region" description="Helical" evidence="14">
    <location>
        <begin position="459"/>
        <end position="484"/>
    </location>
</feature>
<dbReference type="EMBL" id="ATLV01014699">
    <property type="status" value="NOT_ANNOTATED_CDS"/>
    <property type="molecule type" value="Genomic_DNA"/>
</dbReference>
<evidence type="ECO:0000256" key="10">
    <source>
        <dbReference type="ARBA" id="ARBA00023136"/>
    </source>
</evidence>
<keyword evidence="4 14" id="KW-0812">Transmembrane</keyword>
<keyword evidence="3" id="KW-0633">Potassium transport</keyword>
<dbReference type="OrthoDB" id="10025005at2759"/>
<dbReference type="GO" id="GO:0008076">
    <property type="term" value="C:voltage-gated potassium channel complex"/>
    <property type="evidence" value="ECO:0007669"/>
    <property type="project" value="InterPro"/>
</dbReference>
<dbReference type="STRING" id="74873.A0A084VN64"/>
<feature type="compositionally biased region" description="Low complexity" evidence="13">
    <location>
        <begin position="244"/>
        <end position="258"/>
    </location>
</feature>
<dbReference type="EnsemblMetazoa" id="ASIC006833-RA">
    <property type="protein sequence ID" value="ASIC006833-PA"/>
    <property type="gene ID" value="ASIC006833"/>
</dbReference>
<evidence type="ECO:0000256" key="1">
    <source>
        <dbReference type="ARBA" id="ARBA00004141"/>
    </source>
</evidence>
<dbReference type="InterPro" id="IPR003131">
    <property type="entry name" value="T1-type_BTB"/>
</dbReference>
<sequence>MDGENRIILNVGGIRYETYKATLKKIPATRLSRLTEALANYDPVLNEYFFDRHPGVFAQVLNYYRTGKLHYPTDVCGPLFEEELEFWGLDSNQVEPCCWSTYSVHRDTQSTLAILDKLELDDEQPSEEAIARLFGFEEALLNGELTCWQRTKPKIWALFDEPSSSTGAKIVAGISVFFICISVISFCLKTHPGLRVEIPAILNITTNGTASISPSMDELLDDGPNRFLGASAPPTPAPPPSPSLHPTITTPSATSPSLAPSPPATPETTTQRTGRIVSSAYRMNSGKGASIVENWQETYGQPHEAFFYVELVCNVWFIIELTVRLVVSPNIVEFIKSPVNIIDLAATLSFYTDVCQRMGEQTGLLEAFSIVRILRLFKLTRHSPGLRILIHTFKASARELTLLVFFLVLGIVVFASLVYYAEKLQDNPDNQFKSIPLGLWWAIVTMTTVGYGDMAPKTYVGMFVGALCALAGVLTIALPVPVIVSNFSMFYSHTQARSKLPKKRRRVLPVEQPRRKRDMGAANRRVNALKHQHTQPTHPAIFKDAFGGAKIGHVNGVNVIGLTLQGPSVPGLAVLKPPSVMQPVERRESKPEEMIPMEPKVTLQSDPNAASGNNTPGDES</sequence>
<dbReference type="SMART" id="SM00225">
    <property type="entry name" value="BTB"/>
    <property type="match status" value="1"/>
</dbReference>
<dbReference type="CDD" id="cd18416">
    <property type="entry name" value="BTB_Shaw-like"/>
    <property type="match status" value="1"/>
</dbReference>
<dbReference type="InterPro" id="IPR003974">
    <property type="entry name" value="K_chnl_volt-dep_Kv3"/>
</dbReference>
<gene>
    <name evidence="16" type="ORF">ZHAS_00006833</name>
</gene>
<dbReference type="InterPro" id="IPR005821">
    <property type="entry name" value="Ion_trans_dom"/>
</dbReference>
<evidence type="ECO:0000256" key="3">
    <source>
        <dbReference type="ARBA" id="ARBA00022538"/>
    </source>
</evidence>
<dbReference type="FunFam" id="1.10.287.70:FF:000002">
    <property type="entry name" value="Potassium voltage-gated channel subfamily a member"/>
    <property type="match status" value="1"/>
</dbReference>
<dbReference type="Gene3D" id="1.10.287.70">
    <property type="match status" value="1"/>
</dbReference>
<evidence type="ECO:0000313" key="17">
    <source>
        <dbReference type="EnsemblMetazoa" id="ASIC006833-PA"/>
    </source>
</evidence>
<dbReference type="Gene3D" id="3.30.710.10">
    <property type="entry name" value="Potassium Channel Kv1.1, Chain A"/>
    <property type="match status" value="1"/>
</dbReference>
<feature type="compositionally biased region" description="Basic and acidic residues" evidence="13">
    <location>
        <begin position="584"/>
        <end position="593"/>
    </location>
</feature>
<dbReference type="Gene3D" id="1.20.120.350">
    <property type="entry name" value="Voltage-gated potassium channels. Chain C"/>
    <property type="match status" value="1"/>
</dbReference>
<dbReference type="GO" id="GO:0032590">
    <property type="term" value="C:dendrite membrane"/>
    <property type="evidence" value="ECO:0007669"/>
    <property type="project" value="TreeGrafter"/>
</dbReference>
<dbReference type="PANTHER" id="PTHR11537:SF278">
    <property type="entry name" value="SHAW-LIKE, ISOFORM C"/>
    <property type="match status" value="1"/>
</dbReference>
<evidence type="ECO:0000259" key="15">
    <source>
        <dbReference type="SMART" id="SM00225"/>
    </source>
</evidence>
<evidence type="ECO:0000313" key="18">
    <source>
        <dbReference type="Proteomes" id="UP000030765"/>
    </source>
</evidence>
<keyword evidence="2" id="KW-0813">Transport</keyword>
<reference evidence="16 18" key="1">
    <citation type="journal article" date="2014" name="BMC Genomics">
        <title>Genome sequence of Anopheles sinensis provides insight into genetics basis of mosquito competence for malaria parasites.</title>
        <authorList>
            <person name="Zhou D."/>
            <person name="Zhang D."/>
            <person name="Ding G."/>
            <person name="Shi L."/>
            <person name="Hou Q."/>
            <person name="Ye Y."/>
            <person name="Xu Y."/>
            <person name="Zhou H."/>
            <person name="Xiong C."/>
            <person name="Li S."/>
            <person name="Yu J."/>
            <person name="Hong S."/>
            <person name="Yu X."/>
            <person name="Zou P."/>
            <person name="Chen C."/>
            <person name="Chang X."/>
            <person name="Wang W."/>
            <person name="Lv Y."/>
            <person name="Sun Y."/>
            <person name="Ma L."/>
            <person name="Shen B."/>
            <person name="Zhu C."/>
        </authorList>
    </citation>
    <scope>NUCLEOTIDE SEQUENCE [LARGE SCALE GENOMIC DNA]</scope>
</reference>
<feature type="transmembrane region" description="Helical" evidence="14">
    <location>
        <begin position="400"/>
        <end position="421"/>
    </location>
</feature>
<feature type="region of interest" description="Disordered" evidence="13">
    <location>
        <begin position="580"/>
        <end position="620"/>
    </location>
</feature>
<evidence type="ECO:0000256" key="4">
    <source>
        <dbReference type="ARBA" id="ARBA00022692"/>
    </source>
</evidence>
<dbReference type="GO" id="GO:0032809">
    <property type="term" value="C:neuronal cell body membrane"/>
    <property type="evidence" value="ECO:0007669"/>
    <property type="project" value="TreeGrafter"/>
</dbReference>
<dbReference type="PRINTS" id="PR00169">
    <property type="entry name" value="KCHANNEL"/>
</dbReference>
<feature type="transmembrane region" description="Helical" evidence="14">
    <location>
        <begin position="433"/>
        <end position="452"/>
    </location>
</feature>
<dbReference type="GO" id="GO:0042734">
    <property type="term" value="C:presynaptic membrane"/>
    <property type="evidence" value="ECO:0007669"/>
    <property type="project" value="TreeGrafter"/>
</dbReference>
<dbReference type="InterPro" id="IPR003968">
    <property type="entry name" value="K_chnl_volt-dep_Kv"/>
</dbReference>
<keyword evidence="7" id="KW-0630">Potassium</keyword>
<evidence type="ECO:0000313" key="16">
    <source>
        <dbReference type="EMBL" id="KFB39408.1"/>
    </source>
</evidence>
<feature type="region of interest" description="Disordered" evidence="13">
    <location>
        <begin position="223"/>
        <end position="275"/>
    </location>
</feature>
<accession>A0A084VN64</accession>
<dbReference type="InterPro" id="IPR027359">
    <property type="entry name" value="Volt_channel_dom_sf"/>
</dbReference>
<dbReference type="Proteomes" id="UP000030765">
    <property type="component" value="Unassembled WGS sequence"/>
</dbReference>
<dbReference type="PRINTS" id="PR01498">
    <property type="entry name" value="SHAWCHANNEL"/>
</dbReference>
<keyword evidence="8 14" id="KW-1133">Transmembrane helix</keyword>
<comment type="subcellular location">
    <subcellularLocation>
        <location evidence="1">Membrane</location>
        <topology evidence="1">Multi-pass membrane protein</topology>
    </subcellularLocation>
</comment>
<evidence type="ECO:0000256" key="7">
    <source>
        <dbReference type="ARBA" id="ARBA00022958"/>
    </source>
</evidence>
<evidence type="ECO:0000256" key="9">
    <source>
        <dbReference type="ARBA" id="ARBA00023065"/>
    </source>
</evidence>